<evidence type="ECO:0000256" key="1">
    <source>
        <dbReference type="ARBA" id="ARBA00004141"/>
    </source>
</evidence>
<keyword evidence="8" id="KW-0285">Flavoprotein</keyword>
<keyword evidence="8" id="KW-0479">Metal-binding</keyword>
<dbReference type="STRING" id="1331007.AALB_2553"/>
<evidence type="ECO:0000313" key="10">
    <source>
        <dbReference type="EMBL" id="GAD02473.1"/>
    </source>
</evidence>
<dbReference type="HAMAP" id="MF_01207">
    <property type="entry name" value="MsrQ"/>
    <property type="match status" value="1"/>
</dbReference>
<comment type="cofactor">
    <cofactor evidence="8">
        <name>heme b</name>
        <dbReference type="ChEBI" id="CHEBI:60344"/>
    </cofactor>
    <text evidence="8">Binds 1 heme b (iron(II)-protoporphyrin IX) group per subunit.</text>
</comment>
<feature type="transmembrane region" description="Helical" evidence="8">
    <location>
        <begin position="48"/>
        <end position="69"/>
    </location>
</feature>
<dbReference type="Proteomes" id="UP000014461">
    <property type="component" value="Unassembled WGS sequence"/>
</dbReference>
<keyword evidence="8" id="KW-0288">FMN</keyword>
<dbReference type="RefSeq" id="WP_016402240.1">
    <property type="nucleotide sequence ID" value="NZ_BARX01000016.1"/>
</dbReference>
<comment type="similarity">
    <text evidence="8">Belongs to the MsrQ family.</text>
</comment>
<keyword evidence="11" id="KW-1185">Reference proteome</keyword>
<dbReference type="AlphaFoldDB" id="R9PMH9"/>
<organism evidence="10 11">
    <name type="scientific">Agarivorans albus MKT 106</name>
    <dbReference type="NCBI Taxonomy" id="1331007"/>
    <lineage>
        <taxon>Bacteria</taxon>
        <taxon>Pseudomonadati</taxon>
        <taxon>Pseudomonadota</taxon>
        <taxon>Gammaproteobacteria</taxon>
        <taxon>Alteromonadales</taxon>
        <taxon>Alteromonadaceae</taxon>
        <taxon>Agarivorans</taxon>
    </lineage>
</organism>
<feature type="transmembrane region" description="Helical" evidence="8">
    <location>
        <begin position="20"/>
        <end position="42"/>
    </location>
</feature>
<dbReference type="GO" id="GO:0046872">
    <property type="term" value="F:metal ion binding"/>
    <property type="evidence" value="ECO:0007669"/>
    <property type="project" value="UniProtKB-KW"/>
</dbReference>
<evidence type="ECO:0000259" key="9">
    <source>
        <dbReference type="Pfam" id="PF01794"/>
    </source>
</evidence>
<sequence length="212" mass="24492">MSKAINKTLASYRWQLKGLLHLLLLCPLFYCVLAVVNGWWGGDPVQAIIHYLANSALNILVITLCLAPVSRRFKLPSLLAYRRLIGLYVFVYALLHLAAYLVIDLGLDWQLFWQENIQRPYIWLGMVAFVVLLAMSITSLKALQQKLGRRWLQLHGLVYPITLLVLVHFWWSLKSGWLEPVLYFVVVAGLFSLRKLQIQRWLSSFNNTSHSK</sequence>
<keyword evidence="4 8" id="KW-0812">Transmembrane</keyword>
<evidence type="ECO:0000256" key="3">
    <source>
        <dbReference type="ARBA" id="ARBA00022617"/>
    </source>
</evidence>
<dbReference type="GO" id="GO:0020037">
    <property type="term" value="F:heme binding"/>
    <property type="evidence" value="ECO:0007669"/>
    <property type="project" value="UniProtKB-UniRule"/>
</dbReference>
<evidence type="ECO:0000256" key="8">
    <source>
        <dbReference type="HAMAP-Rule" id="MF_01207"/>
    </source>
</evidence>
<keyword evidence="8" id="KW-0249">Electron transport</keyword>
<keyword evidence="6 8" id="KW-0408">Iron</keyword>
<dbReference type="PANTHER" id="PTHR36964">
    <property type="entry name" value="PROTEIN-METHIONINE-SULFOXIDE REDUCTASE HEME-BINDING SUBUNIT MSRQ"/>
    <property type="match status" value="1"/>
</dbReference>
<dbReference type="InterPro" id="IPR013130">
    <property type="entry name" value="Fe3_Rdtase_TM_dom"/>
</dbReference>
<dbReference type="InterPro" id="IPR022837">
    <property type="entry name" value="MsrQ-like"/>
</dbReference>
<accession>R9PMH9</accession>
<keyword evidence="7 8" id="KW-0472">Membrane</keyword>
<evidence type="ECO:0000256" key="7">
    <source>
        <dbReference type="ARBA" id="ARBA00023136"/>
    </source>
</evidence>
<dbReference type="GO" id="GO:0030091">
    <property type="term" value="P:protein repair"/>
    <property type="evidence" value="ECO:0007669"/>
    <property type="project" value="UniProtKB-UniRule"/>
</dbReference>
<dbReference type="EMBL" id="BARX01000016">
    <property type="protein sequence ID" value="GAD02473.1"/>
    <property type="molecule type" value="Genomic_DNA"/>
</dbReference>
<dbReference type="PANTHER" id="PTHR36964:SF1">
    <property type="entry name" value="PROTEIN-METHIONINE-SULFOXIDE REDUCTASE HEME-BINDING SUBUNIT MSRQ"/>
    <property type="match status" value="1"/>
</dbReference>
<comment type="function">
    <text evidence="8">Part of the MsrPQ system that repairs oxidized periplasmic proteins containing methionine sulfoxide residues (Met-O), using respiratory chain electrons. Thus protects these proteins from oxidative-stress damage caused by reactive species of oxygen and chlorine generated by the host defense mechanisms. MsrPQ is essential for the maintenance of envelope integrity under bleach stress, rescuing a wide series of structurally unrelated periplasmic proteins from methionine oxidation. MsrQ provides electrons for reduction to the reductase catalytic subunit MsrP, using the quinone pool of the respiratory chain.</text>
</comment>
<feature type="transmembrane region" description="Helical" evidence="8">
    <location>
        <begin position="152"/>
        <end position="171"/>
    </location>
</feature>
<feature type="transmembrane region" description="Helical" evidence="8">
    <location>
        <begin position="177"/>
        <end position="193"/>
    </location>
</feature>
<comment type="subcellular location">
    <subcellularLocation>
        <location evidence="8">Cell membrane</location>
        <topology evidence="8">Multi-pass membrane protein</topology>
    </subcellularLocation>
    <subcellularLocation>
        <location evidence="1">Membrane</location>
        <topology evidence="1">Multi-pass membrane protein</topology>
    </subcellularLocation>
</comment>
<evidence type="ECO:0000256" key="5">
    <source>
        <dbReference type="ARBA" id="ARBA00022989"/>
    </source>
</evidence>
<dbReference type="Pfam" id="PF01794">
    <property type="entry name" value="Ferric_reduct"/>
    <property type="match status" value="1"/>
</dbReference>
<keyword evidence="8" id="KW-1003">Cell membrane</keyword>
<dbReference type="GO" id="GO:0009055">
    <property type="term" value="F:electron transfer activity"/>
    <property type="evidence" value="ECO:0007669"/>
    <property type="project" value="UniProtKB-UniRule"/>
</dbReference>
<evidence type="ECO:0000313" key="11">
    <source>
        <dbReference type="Proteomes" id="UP000014461"/>
    </source>
</evidence>
<proteinExistence type="inferred from homology"/>
<dbReference type="GO" id="GO:0010181">
    <property type="term" value="F:FMN binding"/>
    <property type="evidence" value="ECO:0007669"/>
    <property type="project" value="UniProtKB-UniRule"/>
</dbReference>
<keyword evidence="3 8" id="KW-0349">Heme</keyword>
<feature type="transmembrane region" description="Helical" evidence="8">
    <location>
        <begin position="81"/>
        <end position="101"/>
    </location>
</feature>
<comment type="caution">
    <text evidence="10">The sequence shown here is derived from an EMBL/GenBank/DDBJ whole genome shotgun (WGS) entry which is preliminary data.</text>
</comment>
<evidence type="ECO:0000256" key="6">
    <source>
        <dbReference type="ARBA" id="ARBA00023004"/>
    </source>
</evidence>
<gene>
    <name evidence="8" type="primary">msrQ</name>
    <name evidence="10" type="ORF">AALB_2553</name>
</gene>
<dbReference type="GO" id="GO:0016679">
    <property type="term" value="F:oxidoreductase activity, acting on diphenols and related substances as donors"/>
    <property type="evidence" value="ECO:0007669"/>
    <property type="project" value="TreeGrafter"/>
</dbReference>
<keyword evidence="5 8" id="KW-1133">Transmembrane helix</keyword>
<feature type="domain" description="Ferric oxidoreductase" evidence="9">
    <location>
        <begin position="59"/>
        <end position="165"/>
    </location>
</feature>
<comment type="subunit">
    <text evidence="8">Heterodimer of a catalytic subunit (MsrP) and a heme-binding subunit (MsrQ).</text>
</comment>
<comment type="cofactor">
    <cofactor evidence="8">
        <name>FMN</name>
        <dbReference type="ChEBI" id="CHEBI:58210"/>
    </cofactor>
    <text evidence="8">Binds 1 FMN per subunit.</text>
</comment>
<evidence type="ECO:0000256" key="2">
    <source>
        <dbReference type="ARBA" id="ARBA00022448"/>
    </source>
</evidence>
<keyword evidence="2 8" id="KW-0813">Transport</keyword>
<evidence type="ECO:0000256" key="4">
    <source>
        <dbReference type="ARBA" id="ARBA00022692"/>
    </source>
</evidence>
<protein>
    <recommendedName>
        <fullName evidence="8">Protein-methionine-sulfoxide reductase heme-binding subunit MsrQ</fullName>
    </recommendedName>
    <alternativeName>
        <fullName evidence="8">Flavocytochrome MsrQ</fullName>
    </alternativeName>
</protein>
<feature type="transmembrane region" description="Helical" evidence="8">
    <location>
        <begin position="121"/>
        <end position="140"/>
    </location>
</feature>
<name>R9PMH9_AGAAL</name>
<dbReference type="GO" id="GO:0005886">
    <property type="term" value="C:plasma membrane"/>
    <property type="evidence" value="ECO:0007669"/>
    <property type="project" value="UniProtKB-SubCell"/>
</dbReference>
<reference evidence="10" key="1">
    <citation type="journal article" date="2013" name="Genome Announc.">
        <title>Draft Genome Sequence of Agarivorans albus Strain MKT 106T, an Agarolytic Marine Bacterium.</title>
        <authorList>
            <person name="Yasuike M."/>
            <person name="Nakamura Y."/>
            <person name="Kai W."/>
            <person name="Fujiwara A."/>
            <person name="Fukui Y."/>
            <person name="Satomi M."/>
            <person name="Sano M."/>
        </authorList>
    </citation>
    <scope>NUCLEOTIDE SEQUENCE [LARGE SCALE GENOMIC DNA]</scope>
</reference>
<dbReference type="OrthoDB" id="9788328at2"/>